<dbReference type="SUPFAM" id="SSF47923">
    <property type="entry name" value="Ypt/Rab-GAP domain of gyp1p"/>
    <property type="match status" value="1"/>
</dbReference>
<sequence>MFIVQFFVLSDNVKFAVGANKWLQFKMFTILMACVGAVLLFYMQEEEAFCALNTLIVDNAMHGLFIEGFPKLTRFLEHHDRIMSEIMRKLHQHFIKHNVDAILYSIKWFFVVFLERIPFSLSLRVWDIFLLEEFIEADIEKKIGRRRSEYTGTEKQVINDVILRQEQNAIEVQSNVSYNTSKCATGEFITKKYIKVLYRILHL</sequence>
<protein>
    <recommendedName>
        <fullName evidence="1">Rab-GAP TBC domain-containing protein</fullName>
    </recommendedName>
</protein>
<dbReference type="GO" id="GO:0005096">
    <property type="term" value="F:GTPase activator activity"/>
    <property type="evidence" value="ECO:0007669"/>
    <property type="project" value="TreeGrafter"/>
</dbReference>
<dbReference type="AlphaFoldDB" id="A0A1B0BG79"/>
<dbReference type="GO" id="GO:0031267">
    <property type="term" value="F:small GTPase binding"/>
    <property type="evidence" value="ECO:0007669"/>
    <property type="project" value="TreeGrafter"/>
</dbReference>
<keyword evidence="3" id="KW-1185">Reference proteome</keyword>
<dbReference type="Proteomes" id="UP000092460">
    <property type="component" value="Unassembled WGS sequence"/>
</dbReference>
<dbReference type="PROSITE" id="PS50086">
    <property type="entry name" value="TBC_RABGAP"/>
    <property type="match status" value="1"/>
</dbReference>
<reference evidence="3" key="1">
    <citation type="submission" date="2015-01" db="EMBL/GenBank/DDBJ databases">
        <authorList>
            <person name="Aksoy S."/>
            <person name="Warren W."/>
            <person name="Wilson R.K."/>
        </authorList>
    </citation>
    <scope>NUCLEOTIDE SEQUENCE [LARGE SCALE GENOMIC DNA]</scope>
    <source>
        <strain evidence="3">IAEA</strain>
    </source>
</reference>
<dbReference type="VEuPathDB" id="VectorBase:GPPI029028"/>
<evidence type="ECO:0000259" key="1">
    <source>
        <dbReference type="PROSITE" id="PS50086"/>
    </source>
</evidence>
<dbReference type="Gene3D" id="1.10.472.80">
    <property type="entry name" value="Ypt/Rab-GAP domain of gyp1p, domain 3"/>
    <property type="match status" value="1"/>
</dbReference>
<dbReference type="Pfam" id="PF00566">
    <property type="entry name" value="RabGAP-TBC"/>
    <property type="match status" value="1"/>
</dbReference>
<accession>A0A1B0BG79</accession>
<proteinExistence type="predicted"/>
<dbReference type="PANTHER" id="PTHR47219">
    <property type="entry name" value="RAB GTPASE-ACTIVATING PROTEIN 1-LIKE"/>
    <property type="match status" value="1"/>
</dbReference>
<evidence type="ECO:0000313" key="2">
    <source>
        <dbReference type="EnsemblMetazoa" id="GPPI029028-PA"/>
    </source>
</evidence>
<organism evidence="2 3">
    <name type="scientific">Glossina palpalis gambiensis</name>
    <dbReference type="NCBI Taxonomy" id="67801"/>
    <lineage>
        <taxon>Eukaryota</taxon>
        <taxon>Metazoa</taxon>
        <taxon>Ecdysozoa</taxon>
        <taxon>Arthropoda</taxon>
        <taxon>Hexapoda</taxon>
        <taxon>Insecta</taxon>
        <taxon>Pterygota</taxon>
        <taxon>Neoptera</taxon>
        <taxon>Endopterygota</taxon>
        <taxon>Diptera</taxon>
        <taxon>Brachycera</taxon>
        <taxon>Muscomorpha</taxon>
        <taxon>Hippoboscoidea</taxon>
        <taxon>Glossinidae</taxon>
        <taxon>Glossina</taxon>
    </lineage>
</organism>
<dbReference type="InterPro" id="IPR050302">
    <property type="entry name" value="Rab_GAP_TBC_domain"/>
</dbReference>
<dbReference type="STRING" id="67801.A0A1B0BG79"/>
<reference evidence="2" key="2">
    <citation type="submission" date="2020-05" db="UniProtKB">
        <authorList>
            <consortium name="EnsemblMetazoa"/>
        </authorList>
    </citation>
    <scope>IDENTIFICATION</scope>
    <source>
        <strain evidence="2">IAEA</strain>
    </source>
</reference>
<evidence type="ECO:0000313" key="3">
    <source>
        <dbReference type="Proteomes" id="UP000092460"/>
    </source>
</evidence>
<dbReference type="InterPro" id="IPR035969">
    <property type="entry name" value="Rab-GAP_TBC_sf"/>
</dbReference>
<dbReference type="InterPro" id="IPR000195">
    <property type="entry name" value="Rab-GAP-TBC_dom"/>
</dbReference>
<dbReference type="EMBL" id="JXJN01013802">
    <property type="status" value="NOT_ANNOTATED_CDS"/>
    <property type="molecule type" value="Genomic_DNA"/>
</dbReference>
<name>A0A1B0BG79_9MUSC</name>
<dbReference type="PANTHER" id="PTHR47219:SF25">
    <property type="entry name" value="RAB-GAP TBC DOMAIN-CONTAINING PROTEIN"/>
    <property type="match status" value="1"/>
</dbReference>
<dbReference type="EnsemblMetazoa" id="GPPI029028-RA">
    <property type="protein sequence ID" value="GPPI029028-PA"/>
    <property type="gene ID" value="GPPI029028"/>
</dbReference>
<feature type="domain" description="Rab-GAP TBC" evidence="1">
    <location>
        <begin position="1"/>
        <end position="133"/>
    </location>
</feature>